<accession>A0A238JED6</accession>
<organism evidence="4 5">
    <name type="scientific">Pelagimonas phthalicica</name>
    <dbReference type="NCBI Taxonomy" id="1037362"/>
    <lineage>
        <taxon>Bacteria</taxon>
        <taxon>Pseudomonadati</taxon>
        <taxon>Pseudomonadota</taxon>
        <taxon>Alphaproteobacteria</taxon>
        <taxon>Rhodobacterales</taxon>
        <taxon>Roseobacteraceae</taxon>
        <taxon>Pelagimonas</taxon>
    </lineage>
</organism>
<reference evidence="5" key="1">
    <citation type="submission" date="2017-05" db="EMBL/GenBank/DDBJ databases">
        <authorList>
            <person name="Rodrigo-Torres L."/>
            <person name="Arahal R. D."/>
            <person name="Lucena T."/>
        </authorList>
    </citation>
    <scope>NUCLEOTIDE SEQUENCE [LARGE SCALE GENOMIC DNA]</scope>
    <source>
        <strain evidence="5">CECT 8649</strain>
    </source>
</reference>
<feature type="compositionally biased region" description="Low complexity" evidence="3">
    <location>
        <begin position="1"/>
        <end position="18"/>
    </location>
</feature>
<proteinExistence type="inferred from homology"/>
<protein>
    <submittedName>
        <fullName evidence="4">Transcriptional regulator HU subunit alpha</fullName>
    </submittedName>
</protein>
<dbReference type="AlphaFoldDB" id="A0A238JED6"/>
<dbReference type="EMBL" id="FXXP01000002">
    <property type="protein sequence ID" value="SMX28517.1"/>
    <property type="molecule type" value="Genomic_DNA"/>
</dbReference>
<sequence length="143" mass="15420">MATTTRKTTRTTTASKTTTTKRKTAPKPAPVEVAEETSAQDLPLSSREEMKKKELIDLAVERSGVKKRDAKPAIEAALAVLGEALAEGREINMRPMGKIKVSRMKKVVNGQVINARIRQPEAAEPGDDPDGTIDTDPLAQAAE</sequence>
<comment type="similarity">
    <text evidence="1">Belongs to the bacterial histone-like protein family.</text>
</comment>
<dbReference type="Proteomes" id="UP000225972">
    <property type="component" value="Unassembled WGS sequence"/>
</dbReference>
<dbReference type="Gene3D" id="4.10.520.10">
    <property type="entry name" value="IHF-like DNA-binding proteins"/>
    <property type="match status" value="1"/>
</dbReference>
<dbReference type="InterPro" id="IPR010992">
    <property type="entry name" value="IHF-like_DNA-bd_dom_sf"/>
</dbReference>
<name>A0A238JED6_9RHOB</name>
<feature type="compositionally biased region" description="Acidic residues" evidence="3">
    <location>
        <begin position="124"/>
        <end position="133"/>
    </location>
</feature>
<feature type="region of interest" description="Disordered" evidence="3">
    <location>
        <begin position="115"/>
        <end position="143"/>
    </location>
</feature>
<evidence type="ECO:0000256" key="2">
    <source>
        <dbReference type="ARBA" id="ARBA00023125"/>
    </source>
</evidence>
<dbReference type="InterPro" id="IPR000119">
    <property type="entry name" value="Hist_DNA-bd"/>
</dbReference>
<evidence type="ECO:0000256" key="1">
    <source>
        <dbReference type="ARBA" id="ARBA00010529"/>
    </source>
</evidence>
<gene>
    <name evidence="4" type="ORF">TRP8649_02642</name>
</gene>
<keyword evidence="2" id="KW-0238">DNA-binding</keyword>
<keyword evidence="5" id="KW-1185">Reference proteome</keyword>
<dbReference type="GO" id="GO:0003677">
    <property type="term" value="F:DNA binding"/>
    <property type="evidence" value="ECO:0007669"/>
    <property type="project" value="UniProtKB-KW"/>
</dbReference>
<dbReference type="RefSeq" id="WP_235871922.1">
    <property type="nucleotide sequence ID" value="NZ_FXXP01000002.1"/>
</dbReference>
<evidence type="ECO:0000256" key="3">
    <source>
        <dbReference type="SAM" id="MobiDB-lite"/>
    </source>
</evidence>
<evidence type="ECO:0000313" key="4">
    <source>
        <dbReference type="EMBL" id="SMX28517.1"/>
    </source>
</evidence>
<evidence type="ECO:0000313" key="5">
    <source>
        <dbReference type="Proteomes" id="UP000225972"/>
    </source>
</evidence>
<feature type="region of interest" description="Disordered" evidence="3">
    <location>
        <begin position="1"/>
        <end position="53"/>
    </location>
</feature>
<dbReference type="Pfam" id="PF00216">
    <property type="entry name" value="Bac_DNA_binding"/>
    <property type="match status" value="1"/>
</dbReference>
<dbReference type="SUPFAM" id="SSF47729">
    <property type="entry name" value="IHF-like DNA-binding proteins"/>
    <property type="match status" value="1"/>
</dbReference>
<dbReference type="GO" id="GO:0030527">
    <property type="term" value="F:structural constituent of chromatin"/>
    <property type="evidence" value="ECO:0007669"/>
    <property type="project" value="InterPro"/>
</dbReference>